<feature type="non-terminal residue" evidence="13">
    <location>
        <position position="1"/>
    </location>
</feature>
<dbReference type="PANTHER" id="PTHR21327:SF18">
    <property type="entry name" value="3,4-DIHYDROXY-2-BUTANONE 4-PHOSPHATE SYNTHASE"/>
    <property type="match status" value="1"/>
</dbReference>
<comment type="pathway">
    <text evidence="2">Cofactor biosynthesis; riboflavin biosynthesis; 5-amino-6-(D-ribitylamino)uracil from GTP: step 1/4.</text>
</comment>
<dbReference type="GO" id="GO:0005829">
    <property type="term" value="C:cytosol"/>
    <property type="evidence" value="ECO:0007669"/>
    <property type="project" value="TreeGrafter"/>
</dbReference>
<evidence type="ECO:0000256" key="1">
    <source>
        <dbReference type="ARBA" id="ARBA00001947"/>
    </source>
</evidence>
<dbReference type="AlphaFoldDB" id="X0VYH8"/>
<keyword evidence="7" id="KW-0547">Nucleotide-binding</keyword>
<comment type="caution">
    <text evidence="13">The sequence shown here is derived from an EMBL/GenBank/DDBJ whole genome shotgun (WGS) entry which is preliminary data.</text>
</comment>
<dbReference type="NCBIfam" id="TIGR00505">
    <property type="entry name" value="ribA"/>
    <property type="match status" value="1"/>
</dbReference>
<evidence type="ECO:0000259" key="12">
    <source>
        <dbReference type="Pfam" id="PF00925"/>
    </source>
</evidence>
<protein>
    <recommendedName>
        <fullName evidence="4">GTP cyclohydrolase II</fullName>
        <ecNumber evidence="4">3.5.4.25</ecNumber>
    </recommendedName>
</protein>
<evidence type="ECO:0000256" key="8">
    <source>
        <dbReference type="ARBA" id="ARBA00022801"/>
    </source>
</evidence>
<comment type="catalytic activity">
    <reaction evidence="11">
        <text>GTP + 4 H2O = 2,5-diamino-6-hydroxy-4-(5-phosphoribosylamino)-pyrimidine + formate + 2 phosphate + 3 H(+)</text>
        <dbReference type="Rhea" id="RHEA:23704"/>
        <dbReference type="ChEBI" id="CHEBI:15377"/>
        <dbReference type="ChEBI" id="CHEBI:15378"/>
        <dbReference type="ChEBI" id="CHEBI:15740"/>
        <dbReference type="ChEBI" id="CHEBI:37565"/>
        <dbReference type="ChEBI" id="CHEBI:43474"/>
        <dbReference type="ChEBI" id="CHEBI:58614"/>
        <dbReference type="EC" id="3.5.4.25"/>
    </reaction>
</comment>
<dbReference type="EC" id="3.5.4.25" evidence="4"/>
<dbReference type="EMBL" id="BARS01021604">
    <property type="protein sequence ID" value="GAG05521.1"/>
    <property type="molecule type" value="Genomic_DNA"/>
</dbReference>
<dbReference type="CDD" id="cd00641">
    <property type="entry name" value="GTP_cyclohydro2"/>
    <property type="match status" value="1"/>
</dbReference>
<dbReference type="Pfam" id="PF00925">
    <property type="entry name" value="GTP_cyclohydro2"/>
    <property type="match status" value="1"/>
</dbReference>
<dbReference type="InterPro" id="IPR000926">
    <property type="entry name" value="RibA"/>
</dbReference>
<accession>X0VYH8</accession>
<comment type="cofactor">
    <cofactor evidence="1">
        <name>Zn(2+)</name>
        <dbReference type="ChEBI" id="CHEBI:29105"/>
    </cofactor>
</comment>
<gene>
    <name evidence="13" type="ORF">S01H1_34671</name>
</gene>
<name>X0VYH8_9ZZZZ</name>
<dbReference type="PANTHER" id="PTHR21327">
    <property type="entry name" value="GTP CYCLOHYDROLASE II-RELATED"/>
    <property type="match status" value="1"/>
</dbReference>
<proteinExistence type="inferred from homology"/>
<evidence type="ECO:0000256" key="11">
    <source>
        <dbReference type="ARBA" id="ARBA00049295"/>
    </source>
</evidence>
<dbReference type="SUPFAM" id="SSF142695">
    <property type="entry name" value="RibA-like"/>
    <property type="match status" value="1"/>
</dbReference>
<keyword evidence="5" id="KW-0686">Riboflavin biosynthesis</keyword>
<dbReference type="FunFam" id="3.40.50.10990:FF:000001">
    <property type="entry name" value="Riboflavin biosynthesis protein RibBA"/>
    <property type="match status" value="1"/>
</dbReference>
<comment type="similarity">
    <text evidence="3">In the N-terminal section; belongs to the DHBP synthase family.</text>
</comment>
<evidence type="ECO:0000256" key="10">
    <source>
        <dbReference type="ARBA" id="ARBA00023134"/>
    </source>
</evidence>
<evidence type="ECO:0000256" key="2">
    <source>
        <dbReference type="ARBA" id="ARBA00004853"/>
    </source>
</evidence>
<evidence type="ECO:0000313" key="13">
    <source>
        <dbReference type="EMBL" id="GAG05521.1"/>
    </source>
</evidence>
<keyword evidence="10" id="KW-0342">GTP-binding</keyword>
<dbReference type="GO" id="GO:0009231">
    <property type="term" value="P:riboflavin biosynthetic process"/>
    <property type="evidence" value="ECO:0007669"/>
    <property type="project" value="UniProtKB-KW"/>
</dbReference>
<evidence type="ECO:0000256" key="7">
    <source>
        <dbReference type="ARBA" id="ARBA00022741"/>
    </source>
</evidence>
<keyword evidence="6" id="KW-0479">Metal-binding</keyword>
<sequence length="165" mass="17833">HIALVKGDVAGRRDVLVRVHSACLTGDTFGSLRCDCGQQLQKAMGMIDKTGAGVVLYLSQEGRGIGLANKLRAYHLQDSGLDTVEANIKLGFAPDLRDYGVGAQILVDLELSSIELLTNNPRKLVGLDGYGLSISKRVPLIIKPSNINKRYLKVKQEKLGHLLGV</sequence>
<dbReference type="NCBIfam" id="NF001591">
    <property type="entry name" value="PRK00393.1"/>
    <property type="match status" value="1"/>
</dbReference>
<dbReference type="InterPro" id="IPR036144">
    <property type="entry name" value="RibA-like_sf"/>
</dbReference>
<reference evidence="13" key="1">
    <citation type="journal article" date="2014" name="Front. Microbiol.">
        <title>High frequency of phylogenetically diverse reductive dehalogenase-homologous genes in deep subseafloor sedimentary metagenomes.</title>
        <authorList>
            <person name="Kawai M."/>
            <person name="Futagami T."/>
            <person name="Toyoda A."/>
            <person name="Takaki Y."/>
            <person name="Nishi S."/>
            <person name="Hori S."/>
            <person name="Arai W."/>
            <person name="Tsubouchi T."/>
            <person name="Morono Y."/>
            <person name="Uchiyama I."/>
            <person name="Ito T."/>
            <person name="Fujiyama A."/>
            <person name="Inagaki F."/>
            <person name="Takami H."/>
        </authorList>
    </citation>
    <scope>NUCLEOTIDE SEQUENCE</scope>
    <source>
        <strain evidence="13">Expedition CK06-06</strain>
    </source>
</reference>
<feature type="domain" description="GTP cyclohydrolase II" evidence="12">
    <location>
        <begin position="1"/>
        <end position="139"/>
    </location>
</feature>
<dbReference type="InterPro" id="IPR032677">
    <property type="entry name" value="GTP_cyclohydro_II"/>
</dbReference>
<evidence type="ECO:0000256" key="6">
    <source>
        <dbReference type="ARBA" id="ARBA00022723"/>
    </source>
</evidence>
<organism evidence="13">
    <name type="scientific">marine sediment metagenome</name>
    <dbReference type="NCBI Taxonomy" id="412755"/>
    <lineage>
        <taxon>unclassified sequences</taxon>
        <taxon>metagenomes</taxon>
        <taxon>ecological metagenomes</taxon>
    </lineage>
</organism>
<keyword evidence="8" id="KW-0378">Hydrolase</keyword>
<dbReference type="GO" id="GO:0005525">
    <property type="term" value="F:GTP binding"/>
    <property type="evidence" value="ECO:0007669"/>
    <property type="project" value="UniProtKB-KW"/>
</dbReference>
<keyword evidence="9" id="KW-0862">Zinc</keyword>
<dbReference type="GO" id="GO:0003935">
    <property type="term" value="F:GTP cyclohydrolase II activity"/>
    <property type="evidence" value="ECO:0007669"/>
    <property type="project" value="UniProtKB-EC"/>
</dbReference>
<dbReference type="Gene3D" id="3.40.50.10990">
    <property type="entry name" value="GTP cyclohydrolase II"/>
    <property type="match status" value="1"/>
</dbReference>
<evidence type="ECO:0000256" key="9">
    <source>
        <dbReference type="ARBA" id="ARBA00022833"/>
    </source>
</evidence>
<evidence type="ECO:0000256" key="5">
    <source>
        <dbReference type="ARBA" id="ARBA00022619"/>
    </source>
</evidence>
<evidence type="ECO:0000256" key="4">
    <source>
        <dbReference type="ARBA" id="ARBA00012762"/>
    </source>
</evidence>
<dbReference type="GO" id="GO:0046872">
    <property type="term" value="F:metal ion binding"/>
    <property type="evidence" value="ECO:0007669"/>
    <property type="project" value="UniProtKB-KW"/>
</dbReference>
<evidence type="ECO:0000256" key="3">
    <source>
        <dbReference type="ARBA" id="ARBA00005520"/>
    </source>
</evidence>